<feature type="region of interest" description="Disordered" evidence="14">
    <location>
        <begin position="411"/>
        <end position="432"/>
    </location>
</feature>
<feature type="binding site" evidence="12">
    <location>
        <begin position="466"/>
        <end position="473"/>
    </location>
    <ligand>
        <name>ATP</name>
        <dbReference type="ChEBI" id="CHEBI:30616"/>
    </ligand>
</feature>
<dbReference type="InterPro" id="IPR027417">
    <property type="entry name" value="P-loop_NTPase"/>
</dbReference>
<keyword evidence="2 12" id="KW-0227">DNA damage</keyword>
<evidence type="ECO:0000259" key="15">
    <source>
        <dbReference type="PROSITE" id="PS50158"/>
    </source>
</evidence>
<keyword evidence="4 12" id="KW-0347">Helicase</keyword>
<keyword evidence="3 12" id="KW-0378">Hydrolase</keyword>
<dbReference type="Proteomes" id="UP001595075">
    <property type="component" value="Unassembled WGS sequence"/>
</dbReference>
<dbReference type="EC" id="5.6.2.3" evidence="12"/>
<sequence length="970" mass="107179">MPAGLIRFPAFSLASASRGLLASCWKARIAPYPSTTLDASATIRRYSSIADVMLGKAVKTHEASKPKTPLEKQLFPSSSPAQNGNIEDQFKKARPSTQSIGGYTGYKNSFAKPAIPSKSTKSPHPLRPRSPNIKQPFRRTPSIPSVPSLSSTASSLSSVLSRTDSFRDSPDAIDLTKDTPLYPKLRSLSPDAIDLTEDSSLYPKLQMSNFAEVAKVDFNFDDFEDDADLDIDIEYALPMSMPAPPKPSQSKSQPTPSPYTLPKLPRQSTPQNPTSSAQTWSSSSPSHKLTPPGLLKRREREETTGQDSSTRPENIPNPNPRPVKRRTLPWAQKRAENDEIAERREEQDDEMAAIASSGSQPHMFCFRCKGTGHYAKDCEALKKGQGTKWDFTPKEKRMPWNNTGSAIAEEKKKFKDKQKARRTAEDATAAGGRRKAAVMTPITLSQEQQKVLDLVVNQSKSVFFTGSAGTGKSVLMRAIIAELRKKYSREPDRVAVTASTGLAACNIGGVTLHSFGGIGLGKEDVPTLVKKIKRNQKAKNRWIRTKILVVDEISMVDGDLFDKLESIARLMRNNGRPFGGIQLVITGDFFQLPPVPDYDSKARAVKFAFDAGTWPTAIHHTIGLTEVFRQKDPVFANMLNEMRLGKITDATIAAFRKLSRPVAHENGLAATELFPTRNEVENSNAFRMRSLVGKSYKYEARDTGTITDVGMRDKLLSNMMAPKMLELKKGAQVMLIKNMDDGLVNGSLGKVTAFMSEKTFEMYDKNPDLFDDEIDDEHLTEEGKNERSKIRATFSSAKESTTDAGRLYPLVQFSAADGTIRGILVQPEEWKVELPSGEVQAQRSQLPLILAWALSIHKAQGQTLECVKIDLKRIFEKGQAYVALSRATSQAGLEVQNFDKTKVMAHPRVGQFYDSLYSINKALKHPTVAKSAAPTKKGKAYDEEAMMAELEQRGGYGFDDEEEAAMAAYN</sequence>
<evidence type="ECO:0000256" key="9">
    <source>
        <dbReference type="ARBA" id="ARBA00023204"/>
    </source>
</evidence>
<dbReference type="InterPro" id="IPR003593">
    <property type="entry name" value="AAA+_ATPase"/>
</dbReference>
<feature type="region of interest" description="Disordered" evidence="14">
    <location>
        <begin position="238"/>
        <end position="348"/>
    </location>
</feature>
<evidence type="ECO:0000256" key="1">
    <source>
        <dbReference type="ARBA" id="ARBA00022741"/>
    </source>
</evidence>
<keyword evidence="6 12" id="KW-0238">DNA-binding</keyword>
<dbReference type="PANTHER" id="PTHR47642">
    <property type="entry name" value="ATP-DEPENDENT DNA HELICASE"/>
    <property type="match status" value="1"/>
</dbReference>
<feature type="compositionally biased region" description="Low complexity" evidence="14">
    <location>
        <begin position="140"/>
        <end position="154"/>
    </location>
</feature>
<evidence type="ECO:0000256" key="6">
    <source>
        <dbReference type="ARBA" id="ARBA00023125"/>
    </source>
</evidence>
<feature type="compositionally biased region" description="Basic and acidic residues" evidence="14">
    <location>
        <begin position="333"/>
        <end position="346"/>
    </location>
</feature>
<feature type="compositionally biased region" description="Polar residues" evidence="14">
    <location>
        <begin position="75"/>
        <end position="86"/>
    </location>
</feature>
<dbReference type="SUPFAM" id="SSF52540">
    <property type="entry name" value="P-loop containing nucleoside triphosphate hydrolases"/>
    <property type="match status" value="2"/>
</dbReference>
<feature type="region of interest" description="Disordered" evidence="14">
    <location>
        <begin position="63"/>
        <end position="154"/>
    </location>
</feature>
<keyword evidence="7 12" id="KW-0496">Mitochondrion</keyword>
<accession>A0ABR4D136</accession>
<dbReference type="PROSITE" id="PS50158">
    <property type="entry name" value="ZF_CCHC"/>
    <property type="match status" value="1"/>
</dbReference>
<comment type="subunit">
    <text evidence="12">Monomer.</text>
</comment>
<keyword evidence="13" id="KW-0479">Metal-binding</keyword>
<feature type="domain" description="CCHC-type" evidence="15">
    <location>
        <begin position="365"/>
        <end position="378"/>
    </location>
</feature>
<dbReference type="InterPro" id="IPR049163">
    <property type="entry name" value="Pif1-like_2B_dom"/>
</dbReference>
<reference evidence="16 17" key="1">
    <citation type="journal article" date="2024" name="Commun. Biol.">
        <title>Comparative genomic analysis of thermophilic fungi reveals convergent evolutionary adaptations and gene losses.</title>
        <authorList>
            <person name="Steindorff A.S."/>
            <person name="Aguilar-Pontes M.V."/>
            <person name="Robinson A.J."/>
            <person name="Andreopoulos B."/>
            <person name="LaButti K."/>
            <person name="Kuo A."/>
            <person name="Mondo S."/>
            <person name="Riley R."/>
            <person name="Otillar R."/>
            <person name="Haridas S."/>
            <person name="Lipzen A."/>
            <person name="Grimwood J."/>
            <person name="Schmutz J."/>
            <person name="Clum A."/>
            <person name="Reid I.D."/>
            <person name="Moisan M.C."/>
            <person name="Butler G."/>
            <person name="Nguyen T.T.M."/>
            <person name="Dewar K."/>
            <person name="Conant G."/>
            <person name="Drula E."/>
            <person name="Henrissat B."/>
            <person name="Hansel C."/>
            <person name="Singer S."/>
            <person name="Hutchinson M.I."/>
            <person name="de Vries R.P."/>
            <person name="Natvig D.O."/>
            <person name="Powell A.J."/>
            <person name="Tsang A."/>
            <person name="Grigoriev I.V."/>
        </authorList>
    </citation>
    <scope>NUCLEOTIDE SEQUENCE [LARGE SCALE GENOMIC DNA]</scope>
    <source>
        <strain evidence="16 17">CBS 494.80</strain>
    </source>
</reference>
<keyword evidence="17" id="KW-1185">Reference proteome</keyword>
<evidence type="ECO:0000313" key="16">
    <source>
        <dbReference type="EMBL" id="KAL2075527.1"/>
    </source>
</evidence>
<dbReference type="Gene3D" id="3.40.50.300">
    <property type="entry name" value="P-loop containing nucleotide triphosphate hydrolases"/>
    <property type="match status" value="1"/>
</dbReference>
<comment type="similarity">
    <text evidence="12">Belongs to the helicase family. PIF1 subfamily.</text>
</comment>
<evidence type="ECO:0000256" key="14">
    <source>
        <dbReference type="SAM" id="MobiDB-lite"/>
    </source>
</evidence>
<dbReference type="Gene3D" id="4.10.60.10">
    <property type="entry name" value="Zinc finger, CCHC-type"/>
    <property type="match status" value="1"/>
</dbReference>
<name>A0ABR4D136_9HELO</name>
<keyword evidence="9 12" id="KW-0234">DNA repair</keyword>
<keyword evidence="13" id="KW-0863">Zinc-finger</keyword>
<keyword evidence="5 12" id="KW-0067">ATP-binding</keyword>
<dbReference type="InterPro" id="IPR010285">
    <property type="entry name" value="DNA_helicase_pif1-like_DEAD"/>
</dbReference>
<feature type="compositionally biased region" description="Low complexity" evidence="14">
    <location>
        <begin position="275"/>
        <end position="286"/>
    </location>
</feature>
<evidence type="ECO:0000256" key="3">
    <source>
        <dbReference type="ARBA" id="ARBA00022801"/>
    </source>
</evidence>
<keyword evidence="13" id="KW-0862">Zinc</keyword>
<keyword evidence="11 12" id="KW-0539">Nucleus</keyword>
<evidence type="ECO:0000256" key="11">
    <source>
        <dbReference type="ARBA" id="ARBA00023242"/>
    </source>
</evidence>
<dbReference type="SMART" id="SM00343">
    <property type="entry name" value="ZnF_C2HC"/>
    <property type="match status" value="1"/>
</dbReference>
<dbReference type="InterPro" id="IPR048293">
    <property type="entry name" value="PIF1_RRM3_pfh1"/>
</dbReference>
<evidence type="ECO:0000256" key="4">
    <source>
        <dbReference type="ARBA" id="ARBA00022806"/>
    </source>
</evidence>
<comment type="cofactor">
    <cofactor evidence="12">
        <name>Mg(2+)</name>
        <dbReference type="ChEBI" id="CHEBI:18420"/>
    </cofactor>
</comment>
<comment type="function">
    <text evidence="12">DNA-dependent ATPase and 5'-3' DNA helicase required for the maintenance of both mitochondrial and nuclear genome stability.</text>
</comment>
<dbReference type="CDD" id="cd18809">
    <property type="entry name" value="SF1_C_RecD"/>
    <property type="match status" value="1"/>
</dbReference>
<feature type="DNA-binding region" evidence="12">
    <location>
        <begin position="879"/>
        <end position="898"/>
    </location>
</feature>
<dbReference type="PANTHER" id="PTHR47642:SF5">
    <property type="entry name" value="ATP-DEPENDENT DNA HELICASE"/>
    <property type="match status" value="1"/>
</dbReference>
<evidence type="ECO:0000256" key="7">
    <source>
        <dbReference type="ARBA" id="ARBA00023128"/>
    </source>
</evidence>
<dbReference type="HAMAP" id="MF_03176">
    <property type="entry name" value="PIF1"/>
    <property type="match status" value="1"/>
</dbReference>
<dbReference type="SUPFAM" id="SSF57756">
    <property type="entry name" value="Retrovirus zinc finger-like domains"/>
    <property type="match status" value="1"/>
</dbReference>
<keyword evidence="1 12" id="KW-0547">Nucleotide-binding</keyword>
<dbReference type="EMBL" id="JAZHXI010000001">
    <property type="protein sequence ID" value="KAL2075527.1"/>
    <property type="molecule type" value="Genomic_DNA"/>
</dbReference>
<evidence type="ECO:0000256" key="10">
    <source>
        <dbReference type="ARBA" id="ARBA00023235"/>
    </source>
</evidence>
<dbReference type="InterPro" id="IPR051055">
    <property type="entry name" value="PIF1_helicase"/>
</dbReference>
<comment type="caution">
    <text evidence="16">The sequence shown here is derived from an EMBL/GenBank/DDBJ whole genome shotgun (WGS) entry which is preliminary data.</text>
</comment>
<evidence type="ECO:0000256" key="2">
    <source>
        <dbReference type="ARBA" id="ARBA00022763"/>
    </source>
</evidence>
<dbReference type="Pfam" id="PF05970">
    <property type="entry name" value="PIF1"/>
    <property type="match status" value="1"/>
</dbReference>
<evidence type="ECO:0000256" key="5">
    <source>
        <dbReference type="ARBA" id="ARBA00022840"/>
    </source>
</evidence>
<evidence type="ECO:0000256" key="13">
    <source>
        <dbReference type="PROSITE-ProRule" id="PRU00047"/>
    </source>
</evidence>
<keyword evidence="8 12" id="KW-0233">DNA recombination</keyword>
<dbReference type="InterPro" id="IPR036875">
    <property type="entry name" value="Znf_CCHC_sf"/>
</dbReference>
<organism evidence="16 17">
    <name type="scientific">Oculimacula yallundae</name>
    <dbReference type="NCBI Taxonomy" id="86028"/>
    <lineage>
        <taxon>Eukaryota</taxon>
        <taxon>Fungi</taxon>
        <taxon>Dikarya</taxon>
        <taxon>Ascomycota</taxon>
        <taxon>Pezizomycotina</taxon>
        <taxon>Leotiomycetes</taxon>
        <taxon>Helotiales</taxon>
        <taxon>Ploettnerulaceae</taxon>
        <taxon>Oculimacula</taxon>
    </lineage>
</organism>
<keyword evidence="10 12" id="KW-0413">Isomerase</keyword>
<dbReference type="CDD" id="cd18037">
    <property type="entry name" value="DEXSc_Pif1_like"/>
    <property type="match status" value="1"/>
</dbReference>
<dbReference type="Pfam" id="PF21530">
    <property type="entry name" value="Pif1_2B_dom"/>
    <property type="match status" value="1"/>
</dbReference>
<dbReference type="InterPro" id="IPR001878">
    <property type="entry name" value="Znf_CCHC"/>
</dbReference>
<comment type="catalytic activity">
    <reaction evidence="12">
        <text>ATP + H2O = ADP + phosphate + H(+)</text>
        <dbReference type="Rhea" id="RHEA:13065"/>
        <dbReference type="ChEBI" id="CHEBI:15377"/>
        <dbReference type="ChEBI" id="CHEBI:15378"/>
        <dbReference type="ChEBI" id="CHEBI:30616"/>
        <dbReference type="ChEBI" id="CHEBI:43474"/>
        <dbReference type="ChEBI" id="CHEBI:456216"/>
        <dbReference type="EC" id="5.6.2.3"/>
    </reaction>
</comment>
<evidence type="ECO:0000256" key="12">
    <source>
        <dbReference type="HAMAP-Rule" id="MF_03176"/>
    </source>
</evidence>
<evidence type="ECO:0000256" key="8">
    <source>
        <dbReference type="ARBA" id="ARBA00023172"/>
    </source>
</evidence>
<comment type="subcellular location">
    <subcellularLocation>
        <location evidence="12">Nucleus</location>
    </subcellularLocation>
    <subcellularLocation>
        <location evidence="12">Mitochondrion</location>
    </subcellularLocation>
</comment>
<gene>
    <name evidence="12" type="primary">PIF1</name>
    <name evidence="16" type="ORF">VTL71DRAFT_470</name>
</gene>
<dbReference type="SMART" id="SM00382">
    <property type="entry name" value="AAA"/>
    <property type="match status" value="1"/>
</dbReference>
<evidence type="ECO:0000313" key="17">
    <source>
        <dbReference type="Proteomes" id="UP001595075"/>
    </source>
</evidence>
<proteinExistence type="inferred from homology"/>
<protein>
    <recommendedName>
        <fullName evidence="12">ATP-dependent DNA helicase PIF1</fullName>
        <ecNumber evidence="12">5.6.2.3</ecNumber>
    </recommendedName>
    <alternativeName>
        <fullName evidence="12">DNA 5'-3' helicase PIF1</fullName>
    </alternativeName>
    <alternativeName>
        <fullName evidence="12">DNA repair and recombination helicase PIF1</fullName>
    </alternativeName>
</protein>